<evidence type="ECO:0000313" key="13">
    <source>
        <dbReference type="Proteomes" id="UP000650081"/>
    </source>
</evidence>
<keyword evidence="10" id="KW-1133">Transmembrane helix</keyword>
<gene>
    <name evidence="12" type="ORF">H9S92_10570</name>
</gene>
<dbReference type="EC" id="2.7.13.3" evidence="2"/>
<dbReference type="Pfam" id="PF07730">
    <property type="entry name" value="HisKA_3"/>
    <property type="match status" value="1"/>
</dbReference>
<keyword evidence="9" id="KW-0175">Coiled coil</keyword>
<dbReference type="Pfam" id="PF02518">
    <property type="entry name" value="HATPase_c"/>
    <property type="match status" value="1"/>
</dbReference>
<dbReference type="RefSeq" id="WP_187466677.1">
    <property type="nucleotide sequence ID" value="NZ_JACSIT010000100.1"/>
</dbReference>
<keyword evidence="10" id="KW-0472">Membrane</keyword>
<evidence type="ECO:0000256" key="9">
    <source>
        <dbReference type="SAM" id="Coils"/>
    </source>
</evidence>
<dbReference type="GO" id="GO:0016020">
    <property type="term" value="C:membrane"/>
    <property type="evidence" value="ECO:0007669"/>
    <property type="project" value="InterPro"/>
</dbReference>
<proteinExistence type="predicted"/>
<dbReference type="SMART" id="SM00387">
    <property type="entry name" value="HATPase_c"/>
    <property type="match status" value="1"/>
</dbReference>
<evidence type="ECO:0000256" key="8">
    <source>
        <dbReference type="ARBA" id="ARBA00023012"/>
    </source>
</evidence>
<accession>A0A923PNQ1</accession>
<evidence type="ECO:0000256" key="6">
    <source>
        <dbReference type="ARBA" id="ARBA00022777"/>
    </source>
</evidence>
<keyword evidence="5" id="KW-0547">Nucleotide-binding</keyword>
<evidence type="ECO:0000259" key="11">
    <source>
        <dbReference type="PROSITE" id="PS50109"/>
    </source>
</evidence>
<sequence>MGETKAIDFSLSLLLSGIVGMLLLAVALVLFFVIYQRRLLAQQLEARAEEQRHQLQLLSAAVEIQETERRRIARDLHDDIGSLLSAARLYLRQLSPENDPSRNEAVKEEALGIMDEMIRNTRRITHDLLPAELEKFGFFAAAEDLCQRVHNSGAIAVNFRGNLERRLEKRQEIPLYRVLQELINNSLKHAEATEIEVTTEWRTDHFLFHYRDNGKGFSIPTGSYAGLGLKNIESRITLIDGELQFTTAPGDGLEVRISLPLPVLT</sequence>
<comment type="caution">
    <text evidence="12">The sequence shown here is derived from an EMBL/GenBank/DDBJ whole genome shotgun (WGS) entry which is preliminary data.</text>
</comment>
<evidence type="ECO:0000256" key="3">
    <source>
        <dbReference type="ARBA" id="ARBA00022553"/>
    </source>
</evidence>
<evidence type="ECO:0000256" key="10">
    <source>
        <dbReference type="SAM" id="Phobius"/>
    </source>
</evidence>
<dbReference type="InterPro" id="IPR011712">
    <property type="entry name" value="Sig_transdc_His_kin_sub3_dim/P"/>
</dbReference>
<keyword evidence="7" id="KW-0067">ATP-binding</keyword>
<keyword evidence="10" id="KW-0812">Transmembrane</keyword>
<protein>
    <recommendedName>
        <fullName evidence="2">histidine kinase</fullName>
        <ecNumber evidence="2">2.7.13.3</ecNumber>
    </recommendedName>
</protein>
<evidence type="ECO:0000256" key="5">
    <source>
        <dbReference type="ARBA" id="ARBA00022741"/>
    </source>
</evidence>
<dbReference type="Gene3D" id="1.20.5.1930">
    <property type="match status" value="1"/>
</dbReference>
<keyword evidence="8" id="KW-0902">Two-component regulatory system</keyword>
<comment type="catalytic activity">
    <reaction evidence="1">
        <text>ATP + protein L-histidine = ADP + protein N-phospho-L-histidine.</text>
        <dbReference type="EC" id="2.7.13.3"/>
    </reaction>
</comment>
<dbReference type="GO" id="GO:0005524">
    <property type="term" value="F:ATP binding"/>
    <property type="evidence" value="ECO:0007669"/>
    <property type="project" value="UniProtKB-KW"/>
</dbReference>
<keyword evidence="6 12" id="KW-0418">Kinase</keyword>
<organism evidence="12 13">
    <name type="scientific">Neolewinella lacunae</name>
    <dbReference type="NCBI Taxonomy" id="1517758"/>
    <lineage>
        <taxon>Bacteria</taxon>
        <taxon>Pseudomonadati</taxon>
        <taxon>Bacteroidota</taxon>
        <taxon>Saprospiria</taxon>
        <taxon>Saprospirales</taxon>
        <taxon>Lewinellaceae</taxon>
        <taxon>Neolewinella</taxon>
    </lineage>
</organism>
<dbReference type="EMBL" id="JACSIT010000100">
    <property type="protein sequence ID" value="MBC6994608.1"/>
    <property type="molecule type" value="Genomic_DNA"/>
</dbReference>
<dbReference type="AlphaFoldDB" id="A0A923PNQ1"/>
<dbReference type="CDD" id="cd16917">
    <property type="entry name" value="HATPase_UhpB-NarQ-NarX-like"/>
    <property type="match status" value="1"/>
</dbReference>
<name>A0A923PNQ1_9BACT</name>
<evidence type="ECO:0000256" key="4">
    <source>
        <dbReference type="ARBA" id="ARBA00022679"/>
    </source>
</evidence>
<feature type="domain" description="Histidine kinase" evidence="11">
    <location>
        <begin position="71"/>
        <end position="263"/>
    </location>
</feature>
<evidence type="ECO:0000256" key="7">
    <source>
        <dbReference type="ARBA" id="ARBA00022840"/>
    </source>
</evidence>
<dbReference type="GO" id="GO:0000155">
    <property type="term" value="F:phosphorelay sensor kinase activity"/>
    <property type="evidence" value="ECO:0007669"/>
    <property type="project" value="InterPro"/>
</dbReference>
<evidence type="ECO:0000256" key="2">
    <source>
        <dbReference type="ARBA" id="ARBA00012438"/>
    </source>
</evidence>
<dbReference type="InterPro" id="IPR050482">
    <property type="entry name" value="Sensor_HK_TwoCompSys"/>
</dbReference>
<keyword evidence="3" id="KW-0597">Phosphoprotein</keyword>
<feature type="transmembrane region" description="Helical" evidence="10">
    <location>
        <begin position="12"/>
        <end position="35"/>
    </location>
</feature>
<feature type="coiled-coil region" evidence="9">
    <location>
        <begin position="41"/>
        <end position="68"/>
    </location>
</feature>
<dbReference type="PROSITE" id="PS50109">
    <property type="entry name" value="HIS_KIN"/>
    <property type="match status" value="1"/>
</dbReference>
<dbReference type="PANTHER" id="PTHR24421:SF10">
    <property type="entry name" value="NITRATE_NITRITE SENSOR PROTEIN NARQ"/>
    <property type="match status" value="1"/>
</dbReference>
<dbReference type="Gene3D" id="3.30.565.10">
    <property type="entry name" value="Histidine kinase-like ATPase, C-terminal domain"/>
    <property type="match status" value="1"/>
</dbReference>
<evidence type="ECO:0000313" key="12">
    <source>
        <dbReference type="EMBL" id="MBC6994608.1"/>
    </source>
</evidence>
<keyword evidence="13" id="KW-1185">Reference proteome</keyword>
<evidence type="ECO:0000256" key="1">
    <source>
        <dbReference type="ARBA" id="ARBA00000085"/>
    </source>
</evidence>
<dbReference type="PANTHER" id="PTHR24421">
    <property type="entry name" value="NITRATE/NITRITE SENSOR PROTEIN NARX-RELATED"/>
    <property type="match status" value="1"/>
</dbReference>
<dbReference type="Proteomes" id="UP000650081">
    <property type="component" value="Unassembled WGS sequence"/>
</dbReference>
<keyword evidence="4" id="KW-0808">Transferase</keyword>
<dbReference type="GO" id="GO:0046983">
    <property type="term" value="F:protein dimerization activity"/>
    <property type="evidence" value="ECO:0007669"/>
    <property type="project" value="InterPro"/>
</dbReference>
<dbReference type="InterPro" id="IPR003594">
    <property type="entry name" value="HATPase_dom"/>
</dbReference>
<dbReference type="SUPFAM" id="SSF55874">
    <property type="entry name" value="ATPase domain of HSP90 chaperone/DNA topoisomerase II/histidine kinase"/>
    <property type="match status" value="1"/>
</dbReference>
<dbReference type="InterPro" id="IPR005467">
    <property type="entry name" value="His_kinase_dom"/>
</dbReference>
<reference evidence="12" key="1">
    <citation type="submission" date="2020-08" db="EMBL/GenBank/DDBJ databases">
        <title>Lewinella bacteria from marine environments.</title>
        <authorList>
            <person name="Zhong Y."/>
        </authorList>
    </citation>
    <scope>NUCLEOTIDE SEQUENCE</scope>
    <source>
        <strain evidence="12">KCTC 42187</strain>
    </source>
</reference>
<dbReference type="InterPro" id="IPR036890">
    <property type="entry name" value="HATPase_C_sf"/>
</dbReference>